<dbReference type="SUPFAM" id="SSF52266">
    <property type="entry name" value="SGNH hydrolase"/>
    <property type="match status" value="1"/>
</dbReference>
<dbReference type="EMBL" id="JACHEK010000006">
    <property type="protein sequence ID" value="MBB6145183.1"/>
    <property type="molecule type" value="Genomic_DNA"/>
</dbReference>
<accession>A0A841JUW7</accession>
<dbReference type="Proteomes" id="UP000538666">
    <property type="component" value="Unassembled WGS sequence"/>
</dbReference>
<dbReference type="RefSeq" id="WP_156186159.1">
    <property type="nucleotide sequence ID" value="NZ_JACHEK010000006.1"/>
</dbReference>
<evidence type="ECO:0000313" key="2">
    <source>
        <dbReference type="Proteomes" id="UP000538666"/>
    </source>
</evidence>
<dbReference type="OrthoDB" id="7060727at2"/>
<reference evidence="1 2" key="1">
    <citation type="submission" date="2020-08" db="EMBL/GenBank/DDBJ databases">
        <title>Genomic Encyclopedia of Type Strains, Phase IV (KMG-IV): sequencing the most valuable type-strain genomes for metagenomic binning, comparative biology and taxonomic classification.</title>
        <authorList>
            <person name="Goeker M."/>
        </authorList>
    </citation>
    <scope>NUCLEOTIDE SEQUENCE [LARGE SCALE GENOMIC DNA]</scope>
    <source>
        <strain evidence="1 2">DSM 103733</strain>
    </source>
</reference>
<proteinExistence type="predicted"/>
<protein>
    <submittedName>
        <fullName evidence="1">Uncharacterized protein</fullName>
    </submittedName>
</protein>
<organism evidence="1 2">
    <name type="scientific">Silvibacterium bohemicum</name>
    <dbReference type="NCBI Taxonomy" id="1577686"/>
    <lineage>
        <taxon>Bacteria</taxon>
        <taxon>Pseudomonadati</taxon>
        <taxon>Acidobacteriota</taxon>
        <taxon>Terriglobia</taxon>
        <taxon>Terriglobales</taxon>
        <taxon>Acidobacteriaceae</taxon>
        <taxon>Silvibacterium</taxon>
    </lineage>
</organism>
<name>A0A841JUW7_9BACT</name>
<keyword evidence="2" id="KW-1185">Reference proteome</keyword>
<dbReference type="AlphaFoldDB" id="A0A841JUW7"/>
<evidence type="ECO:0000313" key="1">
    <source>
        <dbReference type="EMBL" id="MBB6145183.1"/>
    </source>
</evidence>
<comment type="caution">
    <text evidence="1">The sequence shown here is derived from an EMBL/GenBank/DDBJ whole genome shotgun (WGS) entry which is preliminary data.</text>
</comment>
<gene>
    <name evidence="1" type="ORF">HNQ77_003141</name>
</gene>
<sequence>MSDEQDFISMSNQVGPIGWDAQQVYEDPKDADVVFLGSSRIMEGVRADLVEKSFSARLGRPAHVAMLALNWPGEDLHYYMLRDYLQHHHAALIVWNLPQPGSFTNEPHVQSSHWIRFDRNDNTLSSLPVRDRLSLYSEMVFGAPRALLAKIRPNLIGDDEKTFAAYGRYKNEDPERRLGYYGTPFVQDSMPVPSIGDGALISVSSPALDNAGPYPEPYQLHYIQAIVDLAKQHGSKLVFLHLPTVEEFGDTTLPEIASWSQVMGPNYSMIGVPGDVLFAGVTRERLPNFFANHNHFNRNGSTWFTETITPALLKAYSLNQ</sequence>